<evidence type="ECO:0000313" key="1">
    <source>
        <dbReference type="EMBL" id="KCZ81179.1"/>
    </source>
</evidence>
<proteinExistence type="predicted"/>
<evidence type="ECO:0000313" key="2">
    <source>
        <dbReference type="Proteomes" id="UP000030655"/>
    </source>
</evidence>
<dbReference type="Pfam" id="PF17012">
    <property type="entry name" value="DUF5091"/>
    <property type="match status" value="1"/>
</dbReference>
<dbReference type="InterPro" id="IPR031527">
    <property type="entry name" value="DUF5091"/>
</dbReference>
<accession>A0A059F2G2</accession>
<organism evidence="1 2">
    <name type="scientific">Anncaliia algerae PRA339</name>
    <dbReference type="NCBI Taxonomy" id="1288291"/>
    <lineage>
        <taxon>Eukaryota</taxon>
        <taxon>Fungi</taxon>
        <taxon>Fungi incertae sedis</taxon>
        <taxon>Microsporidia</taxon>
        <taxon>Tubulinosematoidea</taxon>
        <taxon>Tubulinosematidae</taxon>
        <taxon>Anncaliia</taxon>
    </lineage>
</organism>
<name>A0A059F2G2_9MICR</name>
<protein>
    <submittedName>
        <fullName evidence="1">Uncharacterized protein</fullName>
    </submittedName>
</protein>
<reference evidence="1 2" key="2">
    <citation type="submission" date="2014-03" db="EMBL/GenBank/DDBJ databases">
        <title>The Genome Sequence of Anncaliia algerae insect isolate PRA339.</title>
        <authorList>
            <consortium name="The Broad Institute Genome Sequencing Platform"/>
            <consortium name="The Broad Institute Genome Sequencing Center for Infectious Disease"/>
            <person name="Cuomo C."/>
            <person name="Becnel J."/>
            <person name="Sanscrainte N."/>
            <person name="Walker B."/>
            <person name="Young S.K."/>
            <person name="Zeng Q."/>
            <person name="Gargeya S."/>
            <person name="Fitzgerald M."/>
            <person name="Haas B."/>
            <person name="Abouelleil A."/>
            <person name="Alvarado L."/>
            <person name="Arachchi H.M."/>
            <person name="Berlin A.M."/>
            <person name="Chapman S.B."/>
            <person name="Dewar J."/>
            <person name="Goldberg J."/>
            <person name="Griggs A."/>
            <person name="Gujja S."/>
            <person name="Hansen M."/>
            <person name="Howarth C."/>
            <person name="Imamovic A."/>
            <person name="Larimer J."/>
            <person name="McCowan C."/>
            <person name="Murphy C."/>
            <person name="Neiman D."/>
            <person name="Pearson M."/>
            <person name="Priest M."/>
            <person name="Roberts A."/>
            <person name="Saif S."/>
            <person name="Shea T."/>
            <person name="Sisk P."/>
            <person name="Sykes S."/>
            <person name="Wortman J."/>
            <person name="Nusbaum C."/>
            <person name="Birren B."/>
        </authorList>
    </citation>
    <scope>NUCLEOTIDE SEQUENCE [LARGE SCALE GENOMIC DNA]</scope>
    <source>
        <strain evidence="1 2">PRA339</strain>
    </source>
</reference>
<dbReference type="HOGENOM" id="CLU_2468593_0_0_1"/>
<reference evidence="2" key="1">
    <citation type="submission" date="2013-02" db="EMBL/GenBank/DDBJ databases">
        <authorList>
            <consortium name="The Broad Institute Genome Sequencing Platform"/>
            <person name="Cuomo C."/>
            <person name="Becnel J."/>
            <person name="Sanscrainte N."/>
            <person name="Walker B."/>
            <person name="Young S.K."/>
            <person name="Zeng Q."/>
            <person name="Gargeya S."/>
            <person name="Fitzgerald M."/>
            <person name="Haas B."/>
            <person name="Abouelleil A."/>
            <person name="Alvarado L."/>
            <person name="Arachchi H.M."/>
            <person name="Berlin A.M."/>
            <person name="Chapman S.B."/>
            <person name="Dewar J."/>
            <person name="Goldberg J."/>
            <person name="Griggs A."/>
            <person name="Gujja S."/>
            <person name="Hansen M."/>
            <person name="Howarth C."/>
            <person name="Imamovic A."/>
            <person name="Larimer J."/>
            <person name="McCowan C."/>
            <person name="Murphy C."/>
            <person name="Neiman D."/>
            <person name="Pearson M."/>
            <person name="Priest M."/>
            <person name="Roberts A."/>
            <person name="Saif S."/>
            <person name="Shea T."/>
            <person name="Sisk P."/>
            <person name="Sykes S."/>
            <person name="Wortman J."/>
            <person name="Nusbaum C."/>
            <person name="Birren B."/>
        </authorList>
    </citation>
    <scope>NUCLEOTIDE SEQUENCE [LARGE SCALE GENOMIC DNA]</scope>
    <source>
        <strain evidence="2">PRA339</strain>
    </source>
</reference>
<dbReference type="Proteomes" id="UP000030655">
    <property type="component" value="Unassembled WGS sequence"/>
</dbReference>
<gene>
    <name evidence="1" type="ORF">H312_01389</name>
</gene>
<dbReference type="EMBL" id="KK365148">
    <property type="protein sequence ID" value="KCZ81179.1"/>
    <property type="molecule type" value="Genomic_DNA"/>
</dbReference>
<dbReference type="AlphaFoldDB" id="A0A059F2G2"/>
<sequence length="88" mass="10434">MIFNFQRTFIHFRGFFEVFTKIKIYSFELNFEPITGSEEGRLFMTGIESFLRKCDAIFFLTYPINVDATILHYPLSNSVGFLSRKEEE</sequence>
<dbReference type="VEuPathDB" id="MicrosporidiaDB:H312_01389"/>
<dbReference type="OrthoDB" id="2193909at2759"/>
<keyword evidence="2" id="KW-1185">Reference proteome</keyword>